<name>A0A813X8S1_9BILA</name>
<dbReference type="AlphaFoldDB" id="A0A813X8S1"/>
<proteinExistence type="predicted"/>
<accession>A0A813X8S1</accession>
<dbReference type="Gene3D" id="3.90.176.10">
    <property type="entry name" value="Toxin ADP-ribosyltransferase, Chain A, domain 1"/>
    <property type="match status" value="1"/>
</dbReference>
<dbReference type="Proteomes" id="UP000663845">
    <property type="component" value="Unassembled WGS sequence"/>
</dbReference>
<gene>
    <name evidence="1" type="ORF">JYZ213_LOCUS8626</name>
</gene>
<protein>
    <submittedName>
        <fullName evidence="1">Uncharacterized protein</fullName>
    </submittedName>
</protein>
<comment type="caution">
    <text evidence="1">The sequence shown here is derived from an EMBL/GenBank/DDBJ whole genome shotgun (WGS) entry which is preliminary data.</text>
</comment>
<dbReference type="EMBL" id="CAJNOG010000059">
    <property type="protein sequence ID" value="CAF0864762.1"/>
    <property type="molecule type" value="Genomic_DNA"/>
</dbReference>
<dbReference type="SUPFAM" id="SSF56399">
    <property type="entry name" value="ADP-ribosylation"/>
    <property type="match status" value="1"/>
</dbReference>
<reference evidence="1" key="1">
    <citation type="submission" date="2021-02" db="EMBL/GenBank/DDBJ databases">
        <authorList>
            <person name="Nowell W R."/>
        </authorList>
    </citation>
    <scope>NUCLEOTIDE SEQUENCE</scope>
</reference>
<organism evidence="1 2">
    <name type="scientific">Adineta steineri</name>
    <dbReference type="NCBI Taxonomy" id="433720"/>
    <lineage>
        <taxon>Eukaryota</taxon>
        <taxon>Metazoa</taxon>
        <taxon>Spiralia</taxon>
        <taxon>Gnathifera</taxon>
        <taxon>Rotifera</taxon>
        <taxon>Eurotatoria</taxon>
        <taxon>Bdelloidea</taxon>
        <taxon>Adinetida</taxon>
        <taxon>Adinetidae</taxon>
        <taxon>Adineta</taxon>
    </lineage>
</organism>
<evidence type="ECO:0000313" key="2">
    <source>
        <dbReference type="Proteomes" id="UP000663845"/>
    </source>
</evidence>
<sequence>MSDVIKQYTGIRYLKTNLNLLSDYDIDWDYTNKLRSIIRGLYQPDLRSVYYRGLNLSDVEINYFEQKIGKCYYTNSFLSFTTEKDLVFPGNALIVLNTTEGNRLNIANIWKWSSLQHEMEAILSIAAQLEILDVYQDDDRWIIEVELVENE</sequence>
<evidence type="ECO:0000313" key="1">
    <source>
        <dbReference type="EMBL" id="CAF0864762.1"/>
    </source>
</evidence>